<keyword evidence="4" id="KW-0325">Glycoprotein</keyword>
<feature type="domain" description="Beta-hexosaminidase eukaryotic type N-terminal" evidence="9">
    <location>
        <begin position="21"/>
        <end position="130"/>
    </location>
</feature>
<reference evidence="10" key="1">
    <citation type="journal article" date="2022" name="bioRxiv">
        <title>Genomics of Preaxostyla Flagellates Illuminates Evolutionary Transitions and the Path Towards Mitochondrial Loss.</title>
        <authorList>
            <person name="Novak L.V.F."/>
            <person name="Treitli S.C."/>
            <person name="Pyrih J."/>
            <person name="Halakuc P."/>
            <person name="Pipaliya S.V."/>
            <person name="Vacek V."/>
            <person name="Brzon O."/>
            <person name="Soukal P."/>
            <person name="Eme L."/>
            <person name="Dacks J.B."/>
            <person name="Karnkowska A."/>
            <person name="Elias M."/>
            <person name="Hampl V."/>
        </authorList>
    </citation>
    <scope>NUCLEOTIDE SEQUENCE</scope>
    <source>
        <strain evidence="10">RCP-MX</strain>
    </source>
</reference>
<dbReference type="SUPFAM" id="SSF51445">
    <property type="entry name" value="(Trans)glycosidases"/>
    <property type="match status" value="1"/>
</dbReference>
<dbReference type="InterPro" id="IPR029019">
    <property type="entry name" value="HEX_eukaryotic_N"/>
</dbReference>
<dbReference type="EMBL" id="JAPMOS010000039">
    <property type="protein sequence ID" value="KAJ4457813.1"/>
    <property type="molecule type" value="Genomic_DNA"/>
</dbReference>
<dbReference type="SUPFAM" id="SSF55545">
    <property type="entry name" value="beta-N-acetylhexosaminidase-like domain"/>
    <property type="match status" value="1"/>
</dbReference>
<comment type="catalytic activity">
    <reaction evidence="1 6">
        <text>Hydrolysis of terminal non-reducing N-acetyl-D-hexosamine residues in N-acetyl-beta-D-hexosaminides.</text>
        <dbReference type="EC" id="3.2.1.52"/>
    </reaction>
</comment>
<dbReference type="PANTHER" id="PTHR22600:SF21">
    <property type="entry name" value="BETA-HEXOSAMINIDASE A"/>
    <property type="match status" value="1"/>
</dbReference>
<comment type="similarity">
    <text evidence="2 6">Belongs to the glycosyl hydrolase 20 family.</text>
</comment>
<dbReference type="InterPro" id="IPR015883">
    <property type="entry name" value="Glyco_hydro_20_cat"/>
</dbReference>
<comment type="caution">
    <text evidence="10">The sequence shown here is derived from an EMBL/GenBank/DDBJ whole genome shotgun (WGS) entry which is preliminary data.</text>
</comment>
<evidence type="ECO:0000256" key="3">
    <source>
        <dbReference type="ARBA" id="ARBA00022801"/>
    </source>
</evidence>
<feature type="chain" id="PRO_5045475304" description="Beta-hexosaminidase" evidence="7">
    <location>
        <begin position="21"/>
        <end position="518"/>
    </location>
</feature>
<evidence type="ECO:0000256" key="1">
    <source>
        <dbReference type="ARBA" id="ARBA00001231"/>
    </source>
</evidence>
<keyword evidence="7" id="KW-0732">Signal</keyword>
<dbReference type="Gene3D" id="3.20.20.80">
    <property type="entry name" value="Glycosidases"/>
    <property type="match status" value="1"/>
</dbReference>
<evidence type="ECO:0000259" key="8">
    <source>
        <dbReference type="Pfam" id="PF00728"/>
    </source>
</evidence>
<dbReference type="EC" id="3.2.1.52" evidence="6"/>
<dbReference type="PIRSF" id="PIRSF001093">
    <property type="entry name" value="B-hxosamndse_ab_euk"/>
    <property type="match status" value="1"/>
</dbReference>
<accession>A0ABQ8UEY4</accession>
<evidence type="ECO:0000256" key="4">
    <source>
        <dbReference type="ARBA" id="ARBA00023180"/>
    </source>
</evidence>
<keyword evidence="5 6" id="KW-0326">Glycosidase</keyword>
<dbReference type="PANTHER" id="PTHR22600">
    <property type="entry name" value="BETA-HEXOSAMINIDASE"/>
    <property type="match status" value="1"/>
</dbReference>
<dbReference type="Proteomes" id="UP001141327">
    <property type="component" value="Unassembled WGS sequence"/>
</dbReference>
<feature type="signal peptide" evidence="7">
    <location>
        <begin position="1"/>
        <end position="20"/>
    </location>
</feature>
<evidence type="ECO:0000256" key="5">
    <source>
        <dbReference type="ARBA" id="ARBA00023295"/>
    </source>
</evidence>
<keyword evidence="3 6" id="KW-0378">Hydrolase</keyword>
<evidence type="ECO:0000313" key="11">
    <source>
        <dbReference type="Proteomes" id="UP001141327"/>
    </source>
</evidence>
<keyword evidence="11" id="KW-1185">Reference proteome</keyword>
<dbReference type="Pfam" id="PF00728">
    <property type="entry name" value="Glyco_hydro_20"/>
    <property type="match status" value="1"/>
</dbReference>
<evidence type="ECO:0000313" key="10">
    <source>
        <dbReference type="EMBL" id="KAJ4457813.1"/>
    </source>
</evidence>
<evidence type="ECO:0000256" key="6">
    <source>
        <dbReference type="PIRNR" id="PIRNR001093"/>
    </source>
</evidence>
<dbReference type="InterPro" id="IPR025705">
    <property type="entry name" value="Beta_hexosaminidase_sua/sub"/>
</dbReference>
<organism evidence="10 11">
    <name type="scientific">Paratrimastix pyriformis</name>
    <dbReference type="NCBI Taxonomy" id="342808"/>
    <lineage>
        <taxon>Eukaryota</taxon>
        <taxon>Metamonada</taxon>
        <taxon>Preaxostyla</taxon>
        <taxon>Paratrimastigidae</taxon>
        <taxon>Paratrimastix</taxon>
    </lineage>
</organism>
<evidence type="ECO:0000259" key="9">
    <source>
        <dbReference type="Pfam" id="PF14845"/>
    </source>
</evidence>
<dbReference type="PRINTS" id="PR00738">
    <property type="entry name" value="GLHYDRLASE20"/>
</dbReference>
<proteinExistence type="inferred from homology"/>
<gene>
    <name evidence="10" type="ORF">PAPYR_6630</name>
</gene>
<protein>
    <recommendedName>
        <fullName evidence="6">Beta-hexosaminidase</fullName>
        <ecNumber evidence="6">3.2.1.52</ecNumber>
    </recommendedName>
</protein>
<dbReference type="InterPro" id="IPR017853">
    <property type="entry name" value="GH"/>
</dbReference>
<dbReference type="Gene3D" id="3.30.379.10">
    <property type="entry name" value="Chitobiase/beta-hexosaminidase domain 2-like"/>
    <property type="match status" value="1"/>
</dbReference>
<feature type="domain" description="Glycoside hydrolase family 20 catalytic" evidence="8">
    <location>
        <begin position="154"/>
        <end position="478"/>
    </location>
</feature>
<evidence type="ECO:0000256" key="7">
    <source>
        <dbReference type="SAM" id="SignalP"/>
    </source>
</evidence>
<sequence>MRSALLLLGLFGLGLCSVKTLWPLPTTVQVGGQEVLVSNFTCLQTNVQSDVIAEACDRYNRWIFPVAATNFKLLDSSNAIGQVAINVQSNDFDLQLGIDESYSLAITTSGVKINAGTIYGALHALETLSQCIDYDPARHVYAAQTVTINDSPRYPWRGLLVDTARHFLPLSFLKSHVVEALAMNKMNTLHLHIVDAQSWPLVVPQYPLLSGRGAYAPEATYTAKDIADLVEYARRRGVRVVPEIDVPGHSYAIGQGYPDLVAHCPSYEANVNNIPVDPTKNATYEMLRAVIGGLVAVCPDKTFHTGGDELVRGCWSQDASIMKWCSDHGIASTNALEGYFEQNLQRMLHGEMGRTMVVWEEPWLEKAVTLDQGVIVEAWRSIDVLHQIVASGHPGILAAPWYLDKQIPSQSQATHYEFMDTWQDFYTADPGVGSEGPVPEANANLILGGEACMWAEQASFDERVWPRSGATAERLWSPAAATSDLKAAAPRLDMMSCRMKRRGIHSGPIVAGTYCPVY</sequence>
<evidence type="ECO:0000256" key="2">
    <source>
        <dbReference type="ARBA" id="ARBA00006285"/>
    </source>
</evidence>
<name>A0ABQ8UEY4_9EUKA</name>
<dbReference type="InterPro" id="IPR029018">
    <property type="entry name" value="Hex-like_dom2"/>
</dbReference>
<dbReference type="Pfam" id="PF14845">
    <property type="entry name" value="Glycohydro_20b2"/>
    <property type="match status" value="1"/>
</dbReference>